<keyword evidence="9 13" id="KW-0808">Transferase</keyword>
<dbReference type="GO" id="GO:0019264">
    <property type="term" value="P:glycine biosynthetic process from serine"/>
    <property type="evidence" value="ECO:0007669"/>
    <property type="project" value="UniProtKB-UniRule"/>
</dbReference>
<dbReference type="CDD" id="cd00378">
    <property type="entry name" value="SHMT"/>
    <property type="match status" value="1"/>
</dbReference>
<dbReference type="HAMAP" id="MF_00051">
    <property type="entry name" value="SHMT"/>
    <property type="match status" value="1"/>
</dbReference>
<dbReference type="SUPFAM" id="SSF53383">
    <property type="entry name" value="PLP-dependent transferases"/>
    <property type="match status" value="1"/>
</dbReference>
<gene>
    <name evidence="13 16" type="primary">glyA</name>
    <name evidence="16" type="ORF">S1001342_01981</name>
</gene>
<feature type="binding site" evidence="13">
    <location>
        <begin position="131"/>
        <end position="133"/>
    </location>
    <ligand>
        <name>(6S)-5,6,7,8-tetrahydrofolate</name>
        <dbReference type="ChEBI" id="CHEBI:57453"/>
    </ligand>
</feature>
<keyword evidence="10 13" id="KW-0663">Pyridoxal phosphate</keyword>
<dbReference type="GO" id="GO:0008168">
    <property type="term" value="F:methyltransferase activity"/>
    <property type="evidence" value="ECO:0007669"/>
    <property type="project" value="UniProtKB-KW"/>
</dbReference>
<dbReference type="FunFam" id="3.90.1150.10:FF:000003">
    <property type="entry name" value="Serine hydroxymethyltransferase"/>
    <property type="match status" value="1"/>
</dbReference>
<keyword evidence="8 13" id="KW-0028">Amino-acid biosynthesis</keyword>
<evidence type="ECO:0000256" key="10">
    <source>
        <dbReference type="ARBA" id="ARBA00022898"/>
    </source>
</evidence>
<feature type="domain" description="Serine hydroxymethyltransferase-like" evidence="15">
    <location>
        <begin position="14"/>
        <end position="391"/>
    </location>
</feature>
<dbReference type="GO" id="GO:0030170">
    <property type="term" value="F:pyridoxal phosphate binding"/>
    <property type="evidence" value="ECO:0007669"/>
    <property type="project" value="UniProtKB-UniRule"/>
</dbReference>
<dbReference type="Proteomes" id="UP000196205">
    <property type="component" value="Chromosome"/>
</dbReference>
<comment type="function">
    <text evidence="12">Catalyzes the reversible interconversion of alpha-methyl-L-serine to D-alanine with tetrahydrofolate (THF) serving as the one-carbon carrier. Cannot use alpha-methyl-D-serine, L-serine, D-serine or L-alanine.</text>
</comment>
<evidence type="ECO:0000313" key="16">
    <source>
        <dbReference type="EMBL" id="ARW48295.1"/>
    </source>
</evidence>
<sequence length="430" mass="46064">MSHTDLDRFFHASLAQTDPDVAAAIEGELKRQQEGIELIASENMASEAVLQAQGSVLTNKYAEGYPGRRYYGGCVEVDKVENLAIDRVKTLFGAAFANVQPHSGANANQAAFMAMGKPGDTVLGMSLAAGGHLTHGAAPNYSGKWFDSVQYGVRQQDGMLDYEEMERLAREHKPSIIVAGGSAYPRIIDFARFRRIADEVGAFLMVDMAHFAGLVAAGLYPNPLEHAHIVTSTTHKTLRGPRGGLILTNDEALAKKINSAVFPGLQGGPLMHVIAGKAVAFGEALRPEFKEYQKAVQKNAAVLAEVLVERGFDIVTGGTDSHLILVDLRPKKVTGKAAEQALERAGITANKNAIPFDPEKPAITSGVRLGSPAATARGFREEEFRQVGEMIDEVLTALAASGGEGNSEVENAVHERVKALCAKFPIYSRA</sequence>
<dbReference type="InterPro" id="IPR015424">
    <property type="entry name" value="PyrdxlP-dep_Trfase"/>
</dbReference>
<dbReference type="EC" id="2.1.2.1" evidence="13"/>
<dbReference type="Gene3D" id="3.40.640.10">
    <property type="entry name" value="Type I PLP-dependent aspartate aminotransferase-like (Major domain)"/>
    <property type="match status" value="1"/>
</dbReference>
<dbReference type="Gene3D" id="3.90.1150.10">
    <property type="entry name" value="Aspartate Aminotransferase, domain 1"/>
    <property type="match status" value="1"/>
</dbReference>
<comment type="similarity">
    <text evidence="4 13">Belongs to the SHMT family.</text>
</comment>
<dbReference type="GO" id="GO:0050413">
    <property type="term" value="F:D-alanine 2-hydroxymethyltransferase activity"/>
    <property type="evidence" value="ECO:0007669"/>
    <property type="project" value="UniProtKB-EC"/>
</dbReference>
<evidence type="ECO:0000256" key="8">
    <source>
        <dbReference type="ARBA" id="ARBA00022605"/>
    </source>
</evidence>
<comment type="catalytic activity">
    <reaction evidence="11">
        <text>(6R)-5,10-methylene-5,6,7,8-tetrahydrofolate + D-alanine + H2O = 2-methylserine + (6S)-5,6,7,8-tetrahydrofolate</text>
        <dbReference type="Rhea" id="RHEA:10064"/>
        <dbReference type="ChEBI" id="CHEBI:15377"/>
        <dbReference type="ChEBI" id="CHEBI:15636"/>
        <dbReference type="ChEBI" id="CHEBI:57416"/>
        <dbReference type="ChEBI" id="CHEBI:57453"/>
        <dbReference type="ChEBI" id="CHEBI:58275"/>
        <dbReference type="EC" id="2.1.2.7"/>
    </reaction>
</comment>
<dbReference type="GO" id="GO:0005829">
    <property type="term" value="C:cytosol"/>
    <property type="evidence" value="ECO:0007669"/>
    <property type="project" value="TreeGrafter"/>
</dbReference>
<evidence type="ECO:0000259" key="15">
    <source>
        <dbReference type="Pfam" id="PF00464"/>
    </source>
</evidence>
<keyword evidence="7 13" id="KW-0554">One-carbon metabolism</keyword>
<dbReference type="OrthoDB" id="9803846at2"/>
<evidence type="ECO:0000256" key="9">
    <source>
        <dbReference type="ARBA" id="ARBA00022679"/>
    </source>
</evidence>
<keyword evidence="6 13" id="KW-0963">Cytoplasm</keyword>
<dbReference type="PROSITE" id="PS00096">
    <property type="entry name" value="SHMT"/>
    <property type="match status" value="1"/>
</dbReference>
<comment type="subcellular location">
    <subcellularLocation>
        <location evidence="3 13">Cytoplasm</location>
    </subcellularLocation>
</comment>
<evidence type="ECO:0000256" key="6">
    <source>
        <dbReference type="ARBA" id="ARBA00022490"/>
    </source>
</evidence>
<evidence type="ECO:0000256" key="4">
    <source>
        <dbReference type="ARBA" id="ARBA00006376"/>
    </source>
</evidence>
<dbReference type="InterPro" id="IPR001085">
    <property type="entry name" value="Ser_HO-MeTrfase"/>
</dbReference>
<comment type="catalytic activity">
    <reaction evidence="1 13">
        <text>(6R)-5,10-methylene-5,6,7,8-tetrahydrofolate + glycine + H2O = (6S)-5,6,7,8-tetrahydrofolate + L-serine</text>
        <dbReference type="Rhea" id="RHEA:15481"/>
        <dbReference type="ChEBI" id="CHEBI:15377"/>
        <dbReference type="ChEBI" id="CHEBI:15636"/>
        <dbReference type="ChEBI" id="CHEBI:33384"/>
        <dbReference type="ChEBI" id="CHEBI:57305"/>
        <dbReference type="ChEBI" id="CHEBI:57453"/>
        <dbReference type="EC" id="2.1.2.1"/>
    </reaction>
</comment>
<dbReference type="GO" id="GO:0004372">
    <property type="term" value="F:glycine hydroxymethyltransferase activity"/>
    <property type="evidence" value="ECO:0007669"/>
    <property type="project" value="UniProtKB-UniRule"/>
</dbReference>
<dbReference type="AlphaFoldDB" id="A0A1Y0YBD5"/>
<evidence type="ECO:0000256" key="12">
    <source>
        <dbReference type="ARBA" id="ARBA00057572"/>
    </source>
</evidence>
<comment type="subunit">
    <text evidence="5 13">Homodimer.</text>
</comment>
<dbReference type="InterPro" id="IPR015422">
    <property type="entry name" value="PyrdxlP-dep_Trfase_small"/>
</dbReference>
<protein>
    <recommendedName>
        <fullName evidence="13">Serine hydroxymethyltransferase</fullName>
        <shortName evidence="13">SHMT</shortName>
        <shortName evidence="13">Serine methylase</shortName>
        <ecNumber evidence="13">2.1.2.1</ecNumber>
    </recommendedName>
</protein>
<feature type="site" description="Plays an important role in substrate specificity" evidence="13">
    <location>
        <position position="235"/>
    </location>
</feature>
<dbReference type="NCBIfam" id="NF000586">
    <property type="entry name" value="PRK00011.1"/>
    <property type="match status" value="1"/>
</dbReference>
<evidence type="ECO:0000256" key="14">
    <source>
        <dbReference type="PIRSR" id="PIRSR000412-50"/>
    </source>
</evidence>
<proteinExistence type="inferred from homology"/>
<dbReference type="UniPathway" id="UPA00193"/>
<reference evidence="16 17" key="1">
    <citation type="submission" date="2017-05" db="EMBL/GenBank/DDBJ databases">
        <title>Genome sequence of Acetobacter pasteurianus subsp. pasteurianus strain SRCM101342.</title>
        <authorList>
            <person name="Cho S.H."/>
        </authorList>
    </citation>
    <scope>NUCLEOTIDE SEQUENCE [LARGE SCALE GENOMIC DNA]</scope>
    <source>
        <strain evidence="16 17">SRCM101342</strain>
    </source>
</reference>
<comment type="pathway">
    <text evidence="13">One-carbon metabolism; tetrahydrofolate interconversion.</text>
</comment>
<comment type="function">
    <text evidence="13">Catalyzes the reversible interconversion of serine and glycine with tetrahydrofolate (THF) serving as the one-carbon carrier. This reaction serves as the major source of one-carbon groups required for the biosynthesis of purines, thymidylate, methionine, and other important biomolecules. Also exhibits THF-independent aldolase activity toward beta-hydroxyamino acids, producing glycine and aldehydes, via a retro-aldol mechanism.</text>
</comment>
<dbReference type="InterPro" id="IPR049943">
    <property type="entry name" value="Ser_HO-MeTrfase-like"/>
</dbReference>
<dbReference type="RefSeq" id="WP_050818328.1">
    <property type="nucleotide sequence ID" value="NZ_CP021509.1"/>
</dbReference>
<dbReference type="PANTHER" id="PTHR11680:SF35">
    <property type="entry name" value="SERINE HYDROXYMETHYLTRANSFERASE 1"/>
    <property type="match status" value="1"/>
</dbReference>
<organism evidence="16 17">
    <name type="scientific">Acetobacter pasteurianus subsp. pasteurianus</name>
    <dbReference type="NCBI Taxonomy" id="481145"/>
    <lineage>
        <taxon>Bacteria</taxon>
        <taxon>Pseudomonadati</taxon>
        <taxon>Pseudomonadota</taxon>
        <taxon>Alphaproteobacteria</taxon>
        <taxon>Acetobacterales</taxon>
        <taxon>Acetobacteraceae</taxon>
        <taxon>Acetobacter</taxon>
    </lineage>
</organism>
<dbReference type="InterPro" id="IPR019798">
    <property type="entry name" value="Ser_HO-MeTrfase_PLP_BS"/>
</dbReference>
<comment type="cofactor">
    <cofactor evidence="2 13 14">
        <name>pyridoxal 5'-phosphate</name>
        <dbReference type="ChEBI" id="CHEBI:597326"/>
    </cofactor>
</comment>
<comment type="pathway">
    <text evidence="13">Amino-acid biosynthesis; glycine biosynthesis; glycine from L-serine: step 1/1.</text>
</comment>
<evidence type="ECO:0000256" key="5">
    <source>
        <dbReference type="ARBA" id="ARBA00011738"/>
    </source>
</evidence>
<dbReference type="FunFam" id="3.40.640.10:FF:000001">
    <property type="entry name" value="Serine hydroxymethyltransferase"/>
    <property type="match status" value="1"/>
</dbReference>
<comment type="caution">
    <text evidence="13">Lacks conserved residue(s) required for the propagation of feature annotation.</text>
</comment>
<dbReference type="EMBL" id="CP021509">
    <property type="protein sequence ID" value="ARW48295.1"/>
    <property type="molecule type" value="Genomic_DNA"/>
</dbReference>
<feature type="binding site" evidence="13">
    <location>
        <position position="251"/>
    </location>
    <ligand>
        <name>(6S)-5,6,7,8-tetrahydrofolate</name>
        <dbReference type="ChEBI" id="CHEBI:57453"/>
    </ligand>
</feature>
<evidence type="ECO:0000256" key="3">
    <source>
        <dbReference type="ARBA" id="ARBA00004496"/>
    </source>
</evidence>
<dbReference type="Pfam" id="PF00464">
    <property type="entry name" value="SHMT"/>
    <property type="match status" value="1"/>
</dbReference>
<evidence type="ECO:0000313" key="17">
    <source>
        <dbReference type="Proteomes" id="UP000196205"/>
    </source>
</evidence>
<evidence type="ECO:0000256" key="7">
    <source>
        <dbReference type="ARBA" id="ARBA00022563"/>
    </source>
</evidence>
<dbReference type="GO" id="GO:0035999">
    <property type="term" value="P:tetrahydrofolate interconversion"/>
    <property type="evidence" value="ECO:0007669"/>
    <property type="project" value="UniProtKB-UniRule"/>
</dbReference>
<accession>A0A1Y0YBD5</accession>
<evidence type="ECO:0000256" key="1">
    <source>
        <dbReference type="ARBA" id="ARBA00001528"/>
    </source>
</evidence>
<evidence type="ECO:0000256" key="11">
    <source>
        <dbReference type="ARBA" id="ARBA00051216"/>
    </source>
</evidence>
<keyword evidence="16" id="KW-0489">Methyltransferase</keyword>
<feature type="binding site" evidence="13">
    <location>
        <position position="127"/>
    </location>
    <ligand>
        <name>(6S)-5,6,7,8-tetrahydrofolate</name>
        <dbReference type="ChEBI" id="CHEBI:57453"/>
    </ligand>
</feature>
<dbReference type="InterPro" id="IPR039429">
    <property type="entry name" value="SHMT-like_dom"/>
</dbReference>
<dbReference type="UniPathway" id="UPA00288">
    <property type="reaction ID" value="UER01023"/>
</dbReference>
<dbReference type="InterPro" id="IPR015421">
    <property type="entry name" value="PyrdxlP-dep_Trfase_major"/>
</dbReference>
<evidence type="ECO:0000256" key="13">
    <source>
        <dbReference type="HAMAP-Rule" id="MF_00051"/>
    </source>
</evidence>
<dbReference type="PIRSF" id="PIRSF000412">
    <property type="entry name" value="SHMT"/>
    <property type="match status" value="1"/>
</dbReference>
<dbReference type="PANTHER" id="PTHR11680">
    <property type="entry name" value="SERINE HYDROXYMETHYLTRANSFERASE"/>
    <property type="match status" value="1"/>
</dbReference>
<name>A0A1Y0YBD5_ACEPA</name>
<feature type="modified residue" description="N6-(pyridoxal phosphate)lysine" evidence="13 14">
    <location>
        <position position="236"/>
    </location>
</feature>
<dbReference type="GO" id="GO:0032259">
    <property type="term" value="P:methylation"/>
    <property type="evidence" value="ECO:0007669"/>
    <property type="project" value="UniProtKB-KW"/>
</dbReference>
<evidence type="ECO:0000256" key="2">
    <source>
        <dbReference type="ARBA" id="ARBA00001933"/>
    </source>
</evidence>